<evidence type="ECO:0000313" key="3">
    <source>
        <dbReference type="EMBL" id="MED6186158.1"/>
    </source>
</evidence>
<evidence type="ECO:0000256" key="1">
    <source>
        <dbReference type="SAM" id="MobiDB-lite"/>
    </source>
</evidence>
<sequence length="55" mass="6494">MWGSLVFWVLMFCSGRRKEVIFKCKYLTKALKRADSDDQSLERRGWDLQGHSDAQ</sequence>
<protein>
    <submittedName>
        <fullName evidence="3">Uncharacterized protein</fullName>
    </submittedName>
</protein>
<evidence type="ECO:0000256" key="2">
    <source>
        <dbReference type="SAM" id="SignalP"/>
    </source>
</evidence>
<dbReference type="EMBL" id="JASCZI010181863">
    <property type="protein sequence ID" value="MED6186158.1"/>
    <property type="molecule type" value="Genomic_DNA"/>
</dbReference>
<reference evidence="3 4" key="1">
    <citation type="journal article" date="2023" name="Plants (Basel)">
        <title>Bridging the Gap: Combining Genomics and Transcriptomics Approaches to Understand Stylosanthes scabra, an Orphan Legume from the Brazilian Caatinga.</title>
        <authorList>
            <person name="Ferreira-Neto J.R.C."/>
            <person name="da Silva M.D."/>
            <person name="Binneck E."/>
            <person name="de Melo N.F."/>
            <person name="da Silva R.H."/>
            <person name="de Melo A.L.T.M."/>
            <person name="Pandolfi V."/>
            <person name="Bustamante F.O."/>
            <person name="Brasileiro-Vidal A.C."/>
            <person name="Benko-Iseppon A.M."/>
        </authorList>
    </citation>
    <scope>NUCLEOTIDE SEQUENCE [LARGE SCALE GENOMIC DNA]</scope>
    <source>
        <tissue evidence="3">Leaves</tissue>
    </source>
</reference>
<gene>
    <name evidence="3" type="ORF">PIB30_064125</name>
</gene>
<feature type="compositionally biased region" description="Basic and acidic residues" evidence="1">
    <location>
        <begin position="36"/>
        <end position="46"/>
    </location>
</feature>
<keyword evidence="2" id="KW-0732">Signal</keyword>
<feature type="signal peptide" evidence="2">
    <location>
        <begin position="1"/>
        <end position="15"/>
    </location>
</feature>
<organism evidence="3 4">
    <name type="scientific">Stylosanthes scabra</name>
    <dbReference type="NCBI Taxonomy" id="79078"/>
    <lineage>
        <taxon>Eukaryota</taxon>
        <taxon>Viridiplantae</taxon>
        <taxon>Streptophyta</taxon>
        <taxon>Embryophyta</taxon>
        <taxon>Tracheophyta</taxon>
        <taxon>Spermatophyta</taxon>
        <taxon>Magnoliopsida</taxon>
        <taxon>eudicotyledons</taxon>
        <taxon>Gunneridae</taxon>
        <taxon>Pentapetalae</taxon>
        <taxon>rosids</taxon>
        <taxon>fabids</taxon>
        <taxon>Fabales</taxon>
        <taxon>Fabaceae</taxon>
        <taxon>Papilionoideae</taxon>
        <taxon>50 kb inversion clade</taxon>
        <taxon>dalbergioids sensu lato</taxon>
        <taxon>Dalbergieae</taxon>
        <taxon>Pterocarpus clade</taxon>
        <taxon>Stylosanthes</taxon>
    </lineage>
</organism>
<name>A0ABU6WPF1_9FABA</name>
<feature type="non-terminal residue" evidence="3">
    <location>
        <position position="55"/>
    </location>
</feature>
<accession>A0ABU6WPF1</accession>
<feature type="region of interest" description="Disordered" evidence="1">
    <location>
        <begin position="36"/>
        <end position="55"/>
    </location>
</feature>
<evidence type="ECO:0000313" key="4">
    <source>
        <dbReference type="Proteomes" id="UP001341840"/>
    </source>
</evidence>
<dbReference type="Proteomes" id="UP001341840">
    <property type="component" value="Unassembled WGS sequence"/>
</dbReference>
<comment type="caution">
    <text evidence="3">The sequence shown here is derived from an EMBL/GenBank/DDBJ whole genome shotgun (WGS) entry which is preliminary data.</text>
</comment>
<feature type="chain" id="PRO_5046434025" evidence="2">
    <location>
        <begin position="16"/>
        <end position="55"/>
    </location>
</feature>
<proteinExistence type="predicted"/>
<keyword evidence="4" id="KW-1185">Reference proteome</keyword>